<proteinExistence type="predicted"/>
<comment type="caution">
    <text evidence="1">The sequence shown here is derived from an EMBL/GenBank/DDBJ whole genome shotgun (WGS) entry which is preliminary data.</text>
</comment>
<dbReference type="AlphaFoldDB" id="A0A840RHS2"/>
<dbReference type="EMBL" id="JACHHN010000010">
    <property type="protein sequence ID" value="MBB5193189.1"/>
    <property type="molecule type" value="Genomic_DNA"/>
</dbReference>
<dbReference type="RefSeq" id="WP_184102846.1">
    <property type="nucleotide sequence ID" value="NZ_JACHHN010000010.1"/>
</dbReference>
<organism evidence="1 2">
    <name type="scientific">Silvimonas terrae</name>
    <dbReference type="NCBI Taxonomy" id="300266"/>
    <lineage>
        <taxon>Bacteria</taxon>
        <taxon>Pseudomonadati</taxon>
        <taxon>Pseudomonadota</taxon>
        <taxon>Betaproteobacteria</taxon>
        <taxon>Neisseriales</taxon>
        <taxon>Chitinibacteraceae</taxon>
        <taxon>Silvimonas</taxon>
    </lineage>
</organism>
<dbReference type="Pfam" id="PF11392">
    <property type="entry name" value="AllH"/>
    <property type="match status" value="1"/>
</dbReference>
<evidence type="ECO:0000313" key="1">
    <source>
        <dbReference type="EMBL" id="MBB5193189.1"/>
    </source>
</evidence>
<dbReference type="Proteomes" id="UP000543030">
    <property type="component" value="Unassembled WGS sequence"/>
</dbReference>
<evidence type="ECO:0000313" key="2">
    <source>
        <dbReference type="Proteomes" id="UP000543030"/>
    </source>
</evidence>
<evidence type="ECO:0008006" key="3">
    <source>
        <dbReference type="Google" id="ProtNLM"/>
    </source>
</evidence>
<protein>
    <recommendedName>
        <fullName evidence="3">DUF2877 domain-containing protein</fullName>
    </recommendedName>
</protein>
<accession>A0A840RHS2</accession>
<gene>
    <name evidence="1" type="ORF">HNQ50_003943</name>
</gene>
<reference evidence="1 2" key="1">
    <citation type="submission" date="2020-08" db="EMBL/GenBank/DDBJ databases">
        <title>Genomic Encyclopedia of Type Strains, Phase IV (KMG-IV): sequencing the most valuable type-strain genomes for metagenomic binning, comparative biology and taxonomic classification.</title>
        <authorList>
            <person name="Goeker M."/>
        </authorList>
    </citation>
    <scope>NUCLEOTIDE SEQUENCE [LARGE SCALE GENOMIC DNA]</scope>
    <source>
        <strain evidence="1 2">DSM 18233</strain>
    </source>
</reference>
<sequence>MSGITLQVCSTGYLLAANPPSGTGWRVHSRFARVLNLVDEHGALCTLLPADAPNQPTALLLHLPEGWDWRTQCNPAEGVRWQAGRLIARHWQCQLTAASLWQPRQPRQPQGRADTRRCQLEQAVLSAVVQQAITTRAPQYLGQVMERATAGANHRQALLPVLNAHALVGYGQGLTPDGDDYLVGYLAALQRVGPLPVVTAHAAAIGQQIRRCLSNTNQISAHYLRLAIAGHFSESIHQLRSALIECAPPDELAGHAEHILQYGATSGLSTLAGFLHGLRAITPYCPD</sequence>
<keyword evidence="2" id="KW-1185">Reference proteome</keyword>
<name>A0A840RHS2_9NEIS</name>
<dbReference type="InterPro" id="IPR021530">
    <property type="entry name" value="AllH-like"/>
</dbReference>